<dbReference type="EMBL" id="KU749311">
    <property type="protein sequence ID" value="AOP31846.1"/>
    <property type="molecule type" value="Genomic_DNA"/>
</dbReference>
<name>A0A1C9KCJ5_9POXV</name>
<keyword evidence="2" id="KW-0472">Membrane</keyword>
<dbReference type="Pfam" id="PF05950">
    <property type="entry name" value="Orthopox_A36R"/>
    <property type="match status" value="1"/>
</dbReference>
<protein>
    <submittedName>
        <fullName evidence="3">Iev transmembrane phosphoprotein</fullName>
    </submittedName>
</protein>
<sequence>MMLIPLITVTVIAGTILACYVLYICRKRIRSVYNNNKIITTKLKKIKNSNSSKSNDSESDWEDHCSSMEKSNDVPDNVSRDSTKFDDDSFAGSLTWDNESNIIAPSTEHIYDSVAGSMLMINNNNNSAQVIYQNTTVISEKDTIAELQDNPIYQRRQQNTNYSSNPFINYNKNHFKSNPFIAENTNDFSETNPFRRAYSDDCLNNKQDNIHYEIESSIVSLV</sequence>
<proteinExistence type="predicted"/>
<dbReference type="KEGG" id="vg:29064103"/>
<evidence type="ECO:0000313" key="4">
    <source>
        <dbReference type="Proteomes" id="UP000203649"/>
    </source>
</evidence>
<reference evidence="3 4" key="1">
    <citation type="journal article" date="2016" name="Virus Genes">
        <title>The genomes of three North American orthopoxviruses.</title>
        <authorList>
            <person name="Smithson C."/>
            <person name="Tang N."/>
            <person name="Sammons S."/>
            <person name="Frace M."/>
            <person name="Batra D."/>
            <person name="Li Y."/>
            <person name="Emerson G.L."/>
            <person name="Carroll D.S."/>
            <person name="Upton C."/>
        </authorList>
    </citation>
    <scope>NUCLEOTIDE SEQUENCE [LARGE SCALE GENOMIC DNA]</scope>
    <source>
        <strain evidence="3 4">CA</strain>
    </source>
</reference>
<organism evidence="3 4">
    <name type="scientific">Volepox virus</name>
    <dbReference type="NCBI Taxonomy" id="28874"/>
    <lineage>
        <taxon>Viruses</taxon>
        <taxon>Varidnaviria</taxon>
        <taxon>Bamfordvirae</taxon>
        <taxon>Nucleocytoviricota</taxon>
        <taxon>Pokkesviricetes</taxon>
        <taxon>Chitovirales</taxon>
        <taxon>Poxviridae</taxon>
        <taxon>Chordopoxvirinae</taxon>
        <taxon>Orthopoxvirus</taxon>
        <taxon>Orthopoxvirus volepox</taxon>
    </lineage>
</organism>
<evidence type="ECO:0000256" key="1">
    <source>
        <dbReference type="SAM" id="MobiDB-lite"/>
    </source>
</evidence>
<feature type="compositionally biased region" description="Basic and acidic residues" evidence="1">
    <location>
        <begin position="62"/>
        <end position="82"/>
    </location>
</feature>
<feature type="transmembrane region" description="Helical" evidence="2">
    <location>
        <begin position="6"/>
        <end position="25"/>
    </location>
</feature>
<gene>
    <name evidence="3" type="ORF">VPXV-CA-156</name>
</gene>
<dbReference type="RefSeq" id="YP_009281904.1">
    <property type="nucleotide sequence ID" value="NC_031033.1"/>
</dbReference>
<feature type="region of interest" description="Disordered" evidence="1">
    <location>
        <begin position="48"/>
        <end position="82"/>
    </location>
</feature>
<keyword evidence="2 3" id="KW-0812">Transmembrane</keyword>
<keyword evidence="4" id="KW-1185">Reference proteome</keyword>
<evidence type="ECO:0000313" key="3">
    <source>
        <dbReference type="EMBL" id="AOP31846.1"/>
    </source>
</evidence>
<keyword evidence="2" id="KW-1133">Transmembrane helix</keyword>
<accession>A0A1C9KCJ5</accession>
<dbReference type="GeneID" id="29064103"/>
<dbReference type="InterPro" id="IPR010274">
    <property type="entry name" value="Orthopox_A36R"/>
</dbReference>
<evidence type="ECO:0000256" key="2">
    <source>
        <dbReference type="SAM" id="Phobius"/>
    </source>
</evidence>
<dbReference type="Proteomes" id="UP000203649">
    <property type="component" value="Segment"/>
</dbReference>